<evidence type="ECO:0000256" key="2">
    <source>
        <dbReference type="ARBA" id="ARBA00022692"/>
    </source>
</evidence>
<keyword evidence="4" id="KW-1133">Transmembrane helix</keyword>
<reference evidence="11" key="1">
    <citation type="submission" date="2012-12" db="EMBL/GenBank/DDBJ databases">
        <authorList>
            <person name="Hellsten U."/>
            <person name="Grimwood J."/>
            <person name="Chapman J.A."/>
            <person name="Shapiro H."/>
            <person name="Aerts A."/>
            <person name="Otillar R.P."/>
            <person name="Terry A.Y."/>
            <person name="Boore J.L."/>
            <person name="Simakov O."/>
            <person name="Marletaz F."/>
            <person name="Cho S.-J."/>
            <person name="Edsinger-Gonzales E."/>
            <person name="Havlak P."/>
            <person name="Kuo D.-H."/>
            <person name="Larsson T."/>
            <person name="Lv J."/>
            <person name="Arendt D."/>
            <person name="Savage R."/>
            <person name="Osoegawa K."/>
            <person name="de Jong P."/>
            <person name="Lindberg D.R."/>
            <person name="Seaver E.C."/>
            <person name="Weisblat D.A."/>
            <person name="Putnam N.H."/>
            <person name="Grigoriev I.V."/>
            <person name="Rokhsar D.S."/>
        </authorList>
    </citation>
    <scope>NUCLEOTIDE SEQUENCE</scope>
    <source>
        <strain evidence="11">I ESC-2004</strain>
    </source>
</reference>
<dbReference type="OrthoDB" id="411524at2759"/>
<proteinExistence type="predicted"/>
<reference evidence="10" key="3">
    <citation type="submission" date="2015-06" db="UniProtKB">
        <authorList>
            <consortium name="EnsemblMetazoa"/>
        </authorList>
    </citation>
    <scope>IDENTIFICATION</scope>
</reference>
<evidence type="ECO:0000256" key="4">
    <source>
        <dbReference type="ARBA" id="ARBA00022989"/>
    </source>
</evidence>
<feature type="signal peptide" evidence="8">
    <location>
        <begin position="1"/>
        <end position="24"/>
    </location>
</feature>
<gene>
    <name evidence="9" type="ORF">CAPTEDRAFT_208613</name>
</gene>
<feature type="region of interest" description="Disordered" evidence="7">
    <location>
        <begin position="379"/>
        <end position="403"/>
    </location>
</feature>
<evidence type="ECO:0000256" key="5">
    <source>
        <dbReference type="ARBA" id="ARBA00023136"/>
    </source>
</evidence>
<evidence type="ECO:0000313" key="9">
    <source>
        <dbReference type="EMBL" id="ELU06002.1"/>
    </source>
</evidence>
<evidence type="ECO:0000256" key="7">
    <source>
        <dbReference type="SAM" id="MobiDB-lite"/>
    </source>
</evidence>
<dbReference type="HOGENOM" id="CLU_683792_0_0_1"/>
<dbReference type="PANTHER" id="PTHR12270:SF25">
    <property type="entry name" value="GLYCOSYLTRANSFERASE-LIKE PROTEIN LARGE"/>
    <property type="match status" value="1"/>
</dbReference>
<reference evidence="9 11" key="2">
    <citation type="journal article" date="2013" name="Nature">
        <title>Insights into bilaterian evolution from three spiralian genomes.</title>
        <authorList>
            <person name="Simakov O."/>
            <person name="Marletaz F."/>
            <person name="Cho S.J."/>
            <person name="Edsinger-Gonzales E."/>
            <person name="Havlak P."/>
            <person name="Hellsten U."/>
            <person name="Kuo D.H."/>
            <person name="Larsson T."/>
            <person name="Lv J."/>
            <person name="Arendt D."/>
            <person name="Savage R."/>
            <person name="Osoegawa K."/>
            <person name="de Jong P."/>
            <person name="Grimwood J."/>
            <person name="Chapman J.A."/>
            <person name="Shapiro H."/>
            <person name="Aerts A."/>
            <person name="Otillar R.P."/>
            <person name="Terry A.Y."/>
            <person name="Boore J.L."/>
            <person name="Grigoriev I.V."/>
            <person name="Lindberg D.R."/>
            <person name="Seaver E.C."/>
            <person name="Weisblat D.A."/>
            <person name="Putnam N.H."/>
            <person name="Rokhsar D.S."/>
        </authorList>
    </citation>
    <scope>NUCLEOTIDE SEQUENCE</scope>
    <source>
        <strain evidence="9 11">I ESC-2004</strain>
    </source>
</reference>
<keyword evidence="2" id="KW-0812">Transmembrane</keyword>
<dbReference type="Proteomes" id="UP000014760">
    <property type="component" value="Unassembled WGS sequence"/>
</dbReference>
<evidence type="ECO:0000256" key="3">
    <source>
        <dbReference type="ARBA" id="ARBA00022968"/>
    </source>
</evidence>
<evidence type="ECO:0000313" key="10">
    <source>
        <dbReference type="EnsemblMetazoa" id="CapteP208613"/>
    </source>
</evidence>
<comment type="subcellular location">
    <subcellularLocation>
        <location evidence="1">Membrane</location>
        <topology evidence="1">Single-pass type II membrane protein</topology>
    </subcellularLocation>
</comment>
<keyword evidence="3" id="KW-0735">Signal-anchor</keyword>
<keyword evidence="11" id="KW-1185">Reference proteome</keyword>
<feature type="compositionally biased region" description="Basic residues" evidence="7">
    <location>
        <begin position="394"/>
        <end position="403"/>
    </location>
</feature>
<dbReference type="EMBL" id="KB301027">
    <property type="protein sequence ID" value="ELU06002.1"/>
    <property type="molecule type" value="Genomic_DNA"/>
</dbReference>
<evidence type="ECO:0000256" key="1">
    <source>
        <dbReference type="ARBA" id="ARBA00004606"/>
    </source>
</evidence>
<dbReference type="EnsemblMetazoa" id="CapteT208613">
    <property type="protein sequence ID" value="CapteP208613"/>
    <property type="gene ID" value="CapteG208613"/>
</dbReference>
<keyword evidence="6" id="KW-0325">Glycoprotein</keyword>
<sequence length="403" mass="46980">MRNKKASLAIFAVVVWCFLMVKLSFSPSHSVSEMSLSDVENRTLNQNKMSYTHLQGHHPHPTQAMECFLRTNRSLDWEDIHRATTLIKAEQNISMKPICDRYNIDADRKRFAWKNIFGADTKAIQGNPRTTLVTQFTPDRFNRLSMVAKNWDGPISAGIYLPVEKLESFVQDFCTDENTYNRRNIQIHITFTHGEFYPMNFLRNLALDAAMTSHVFLSDIDLVPMPGIDTIVAKYLYEEKFKRGQALVVACFEKTPNVETPLDKKQLLSLWSKHELEPCQYSFKWTKKRKAQAATNYALWRKTVDIYRITWAPEYEPFIIMFKDDVPAYYPKFVGRNRDKLAHLLEVHYKGCSFGKYYEFLDILEERYNVSISDNKNRRKFSTPKPAHSAPATHSKHIKKPVV</sequence>
<protein>
    <recommendedName>
        <fullName evidence="12">Glycosyltransferase family 92 protein</fullName>
    </recommendedName>
</protein>
<dbReference type="GO" id="GO:0015020">
    <property type="term" value="F:glucuronosyltransferase activity"/>
    <property type="evidence" value="ECO:0007669"/>
    <property type="project" value="TreeGrafter"/>
</dbReference>
<accession>R7UPY0</accession>
<dbReference type="InterPro" id="IPR051292">
    <property type="entry name" value="Xyl/GlcA_transferase"/>
</dbReference>
<keyword evidence="5" id="KW-0472">Membrane</keyword>
<dbReference type="Pfam" id="PF13896">
    <property type="entry name" value="Glyco_transf_49"/>
    <property type="match status" value="1"/>
</dbReference>
<evidence type="ECO:0008006" key="12">
    <source>
        <dbReference type="Google" id="ProtNLM"/>
    </source>
</evidence>
<evidence type="ECO:0000256" key="6">
    <source>
        <dbReference type="ARBA" id="ARBA00023180"/>
    </source>
</evidence>
<dbReference type="PANTHER" id="PTHR12270">
    <property type="entry name" value="GLYCOSYLTRANSFERASE-RELATED"/>
    <property type="match status" value="1"/>
</dbReference>
<dbReference type="GO" id="GO:0016020">
    <property type="term" value="C:membrane"/>
    <property type="evidence" value="ECO:0007669"/>
    <property type="project" value="UniProtKB-SubCell"/>
</dbReference>
<keyword evidence="8" id="KW-0732">Signal</keyword>
<dbReference type="EMBL" id="AMQN01007626">
    <property type="status" value="NOT_ANNOTATED_CDS"/>
    <property type="molecule type" value="Genomic_DNA"/>
</dbReference>
<dbReference type="GO" id="GO:0042285">
    <property type="term" value="F:xylosyltransferase activity"/>
    <property type="evidence" value="ECO:0007669"/>
    <property type="project" value="TreeGrafter"/>
</dbReference>
<organism evidence="9">
    <name type="scientific">Capitella teleta</name>
    <name type="common">Polychaete worm</name>
    <dbReference type="NCBI Taxonomy" id="283909"/>
    <lineage>
        <taxon>Eukaryota</taxon>
        <taxon>Metazoa</taxon>
        <taxon>Spiralia</taxon>
        <taxon>Lophotrochozoa</taxon>
        <taxon>Annelida</taxon>
        <taxon>Polychaeta</taxon>
        <taxon>Sedentaria</taxon>
        <taxon>Scolecida</taxon>
        <taxon>Capitellidae</taxon>
        <taxon>Capitella</taxon>
    </lineage>
</organism>
<dbReference type="AlphaFoldDB" id="R7UPY0"/>
<feature type="chain" id="PRO_5008788285" description="Glycosyltransferase family 92 protein" evidence="8">
    <location>
        <begin position="25"/>
        <end position="403"/>
    </location>
</feature>
<evidence type="ECO:0000256" key="8">
    <source>
        <dbReference type="SAM" id="SignalP"/>
    </source>
</evidence>
<name>R7UPY0_CAPTE</name>
<dbReference type="STRING" id="283909.R7UPY0"/>
<evidence type="ECO:0000313" key="11">
    <source>
        <dbReference type="Proteomes" id="UP000014760"/>
    </source>
</evidence>
<dbReference type="GO" id="GO:0035269">
    <property type="term" value="P:protein O-linked glycosylation via mannose"/>
    <property type="evidence" value="ECO:0007669"/>
    <property type="project" value="TreeGrafter"/>
</dbReference>